<keyword evidence="2" id="KW-0067">ATP-binding</keyword>
<feature type="compositionally biased region" description="Basic and acidic residues" evidence="3">
    <location>
        <begin position="1863"/>
        <end position="1874"/>
    </location>
</feature>
<evidence type="ECO:0000256" key="1">
    <source>
        <dbReference type="ARBA" id="ARBA00022741"/>
    </source>
</evidence>
<feature type="region of interest" description="Disordered" evidence="3">
    <location>
        <begin position="1075"/>
        <end position="1164"/>
    </location>
</feature>
<evidence type="ECO:0000256" key="2">
    <source>
        <dbReference type="ARBA" id="ARBA00022840"/>
    </source>
</evidence>
<feature type="domain" description="Guanylate cyclase" evidence="4">
    <location>
        <begin position="660"/>
        <end position="694"/>
    </location>
</feature>
<feature type="region of interest" description="Disordered" evidence="3">
    <location>
        <begin position="1468"/>
        <end position="1510"/>
    </location>
</feature>
<dbReference type="PROSITE" id="PS50125">
    <property type="entry name" value="GUANYLATE_CYCLASE_2"/>
    <property type="match status" value="1"/>
</dbReference>
<gene>
    <name evidence="5" type="ORF">TeGR_g6089</name>
</gene>
<evidence type="ECO:0000256" key="3">
    <source>
        <dbReference type="SAM" id="MobiDB-lite"/>
    </source>
</evidence>
<sequence length="1930" mass="208458">MPGPQDVSIRSELSKLALSDLSTQNLMTVTGPIAAALHREGSDDDDDDAFSLASGNSDDEETSERVEKEGPDPAAAAADAPPGGAPPGGAPPGGSGSGDPAKPDPAETDPAKPGPPTPVGLADMAAAVSRSKRASSNKKKHSIMNYDGGRATQWARKQLRIMRDNEATAHRLKLESMFSFLPKKLIEVLSKEIGPPVLDKDGRETGRYPQIIPRPTKHDFNGVLVMADLVKSTVLSEEMEARAHVENCGGKLDAVGEEEFGEVDEKGKPVVRKASMFVKGEESSSSHARDPMTHKVVMQQAQKLRDAQNDASKLGAERLRTVLTKYFRKLVGVTMSHGGDVVRIAGDAIISVFEDENSSIKRSIAKAQSACLDILRHYNNYEIDGNKLQVRLYMTIGTLSIFNVGGYHGRWEYMISGQPFADLKAMSDMGEPGELTMNSNCWDIQYLNTSRKLGTEYEYVDLRQAGESVGIKQASTTPAPGSREQSILCCIMKMGPLAEGDQRGSEVRSVNAAVDDELLMTKRGYSKSNRQKLLALAKSNKSFENRLKHFVPTPVTFHCDHQNVDLDWLEESTQCSAMFVTFKETISDLHGVQKVFLCLQRIIMDNHGIIKEFSMDDKGLVIVVGFGLQPNVVSNPAACACLAALQIRHSQSIGNAAICIGIATGQVFCAAIGSDFRREFAIVGKVVNVAARLAFFARKMRASKNGMNADPSMDICVDTTTMSLAKSRIDFIANQAAKNITLKGIKGTTSVFNPTEPRFIQLLEMSNLVNSKLVGRKDESTMIEGLLEELYDDLDGGLLIIKGQAGTGKSHLVHQLIKTNLRMKSLLVFHGRGVADKINQNLRASMKPMEFQCAQADGLDSWDNVFIKIVTMFRDGCLEPFEGQAHKADTYKQIKYAFTKFVPGNLRTIEGENDNVEARTQFLKTMFERFLPDHKDMGFMLNYVFASNLPVVTALNNHDDDQVLDVVSKFTVAALKLLTRFSPVCIVIDDAHHCDRESLQLMKFVLAELGSDVLIVACARTGSRTLTDMRLHVPTMSVASSANAGVRQTILATNAFAAAGQGKLKLKSGLGKKLKNMKKKTMALKETDEEEDEKKDDASTGKEDETQAAAKVLPGISSAKPVPPKLGSQPVPPKLGSQPGMGSKNNKFNVPSAPRFSAASPRKSVMEKRMKAKENAVNESKQHVMEASDIKIVAKEEKDINECNLDALGEEILASSPEMKVSKILLAPLDFNETIALTSAVLGCEKVCNITAAAMYGHTQGNPKYVKEFATFLKVGDINTGDEFGGGIQMFDENLELHKDRIWTLANPRLPEAFFSHVPPDITDEVRVALNLCSAQQMMILKVMAVVGGSDCPIFLLEELLEDAVLSVSQLEEDMCELVSMGIIETTVVKAIPRVVNTASSMDALIAAAGGGATGAAEDEAENTTCYLTYTFINVHCQTHCYNSMPFSRRQELHDSIATWYETKLGLHEDGSESESESDSGERSPGGRKKSVKGSPARTNARGVEVGKRGRGTQLKKALTISKDYKKVSKKYCCFLIHHHFQSSSVDKAVAICDMIGAMELQAYCGQYARKVLTQLPPNLPEAVMHRIYPCIRWMQGVNSIVMSMKKGKVGFGAVTAGKMIGNKLQNFRKKSEMKKELPAGAKKMSPASEKRRLQSGKGGSGKSSPANVGGKPTPPASLSGLTSGRSSFKGGKRPSVIKMQNYAAAYGGETAAAKVVEKTKQGEDLQNAATFTNISWAAALKKTTTKLRSTINMKLQVANIFTKGIGGLTKTGPGEEEGGAGGAGAGGGGVAGGGGKVFKQLSSGVSDVSKFGVAGMGGEGRSGGVVSRLSSKNLGLVNKGEMNTVTFWKPAFDVEKAMIDAEKSSDSGSRDSENNNGKDVNDISPMLLGYIERLKEQQSKRGLIDRSVSGSARGRSILQAAVGVGHSSS</sequence>
<protein>
    <recommendedName>
        <fullName evidence="4">Guanylate cyclase domain-containing protein</fullName>
    </recommendedName>
</protein>
<dbReference type="InterPro" id="IPR001054">
    <property type="entry name" value="A/G_cyclase"/>
</dbReference>
<evidence type="ECO:0000313" key="5">
    <source>
        <dbReference type="EMBL" id="GMI29405.1"/>
    </source>
</evidence>
<accession>A0ABQ6MPE4</accession>
<organism evidence="5 6">
    <name type="scientific">Tetraparma gracilis</name>
    <dbReference type="NCBI Taxonomy" id="2962635"/>
    <lineage>
        <taxon>Eukaryota</taxon>
        <taxon>Sar</taxon>
        <taxon>Stramenopiles</taxon>
        <taxon>Ochrophyta</taxon>
        <taxon>Bolidophyceae</taxon>
        <taxon>Parmales</taxon>
        <taxon>Triparmaceae</taxon>
        <taxon>Tetraparma</taxon>
    </lineage>
</organism>
<comment type="caution">
    <text evidence="5">The sequence shown here is derived from an EMBL/GenBank/DDBJ whole genome shotgun (WGS) entry which is preliminary data.</text>
</comment>
<dbReference type="PANTHER" id="PTHR16305">
    <property type="entry name" value="TESTICULAR SOLUBLE ADENYLYL CYCLASE"/>
    <property type="match status" value="1"/>
</dbReference>
<name>A0ABQ6MPE4_9STRA</name>
<feature type="region of interest" description="Disordered" evidence="3">
    <location>
        <begin position="1626"/>
        <end position="1694"/>
    </location>
</feature>
<dbReference type="Proteomes" id="UP001165060">
    <property type="component" value="Unassembled WGS sequence"/>
</dbReference>
<dbReference type="InterPro" id="IPR027417">
    <property type="entry name" value="P-loop_NTPase"/>
</dbReference>
<dbReference type="Pfam" id="PF13191">
    <property type="entry name" value="AAA_16"/>
    <property type="match status" value="1"/>
</dbReference>
<feature type="region of interest" description="Disordered" evidence="3">
    <location>
        <begin position="38"/>
        <end position="121"/>
    </location>
</feature>
<dbReference type="InterPro" id="IPR029787">
    <property type="entry name" value="Nucleotide_cyclase"/>
</dbReference>
<dbReference type="SUPFAM" id="SSF52540">
    <property type="entry name" value="P-loop containing nucleoside triphosphate hydrolases"/>
    <property type="match status" value="1"/>
</dbReference>
<keyword evidence="1" id="KW-0547">Nucleotide-binding</keyword>
<dbReference type="EMBL" id="BRYB01003032">
    <property type="protein sequence ID" value="GMI29405.1"/>
    <property type="molecule type" value="Genomic_DNA"/>
</dbReference>
<keyword evidence="6" id="KW-1185">Reference proteome</keyword>
<reference evidence="5 6" key="1">
    <citation type="journal article" date="2023" name="Commun. Biol.">
        <title>Genome analysis of Parmales, the sister group of diatoms, reveals the evolutionary specialization of diatoms from phago-mixotrophs to photoautotrophs.</title>
        <authorList>
            <person name="Ban H."/>
            <person name="Sato S."/>
            <person name="Yoshikawa S."/>
            <person name="Yamada K."/>
            <person name="Nakamura Y."/>
            <person name="Ichinomiya M."/>
            <person name="Sato N."/>
            <person name="Blanc-Mathieu R."/>
            <person name="Endo H."/>
            <person name="Kuwata A."/>
            <person name="Ogata H."/>
        </authorList>
    </citation>
    <scope>NUCLEOTIDE SEQUENCE [LARGE SCALE GENOMIC DNA]</scope>
</reference>
<proteinExistence type="predicted"/>
<evidence type="ECO:0000313" key="6">
    <source>
        <dbReference type="Proteomes" id="UP001165060"/>
    </source>
</evidence>
<feature type="compositionally biased region" description="Basic and acidic residues" evidence="3">
    <location>
        <begin position="1095"/>
        <end position="1105"/>
    </location>
</feature>
<feature type="region of interest" description="Disordered" evidence="3">
    <location>
        <begin position="1863"/>
        <end position="1882"/>
    </location>
</feature>
<dbReference type="Gene3D" id="3.30.70.1230">
    <property type="entry name" value="Nucleotide cyclase"/>
    <property type="match status" value="2"/>
</dbReference>
<evidence type="ECO:0000259" key="4">
    <source>
        <dbReference type="PROSITE" id="PS50125"/>
    </source>
</evidence>
<dbReference type="PANTHER" id="PTHR16305:SF28">
    <property type="entry name" value="GUANYLATE CYCLASE DOMAIN-CONTAINING PROTEIN"/>
    <property type="match status" value="1"/>
</dbReference>
<dbReference type="InterPro" id="IPR041664">
    <property type="entry name" value="AAA_16"/>
</dbReference>
<feature type="compositionally biased region" description="Low complexity" evidence="3">
    <location>
        <begin position="72"/>
        <end position="82"/>
    </location>
</feature>
<dbReference type="SUPFAM" id="SSF55073">
    <property type="entry name" value="Nucleotide cyclase"/>
    <property type="match status" value="2"/>
</dbReference>